<dbReference type="SUPFAM" id="SSF47413">
    <property type="entry name" value="lambda repressor-like DNA-binding domains"/>
    <property type="match status" value="1"/>
</dbReference>
<dbReference type="RefSeq" id="WP_344090504.1">
    <property type="nucleotide sequence ID" value="NZ_BAAAHB010000029.1"/>
</dbReference>
<feature type="region of interest" description="Disordered" evidence="1">
    <location>
        <begin position="146"/>
        <end position="177"/>
    </location>
</feature>
<feature type="compositionally biased region" description="Pro residues" evidence="1">
    <location>
        <begin position="157"/>
        <end position="168"/>
    </location>
</feature>
<reference evidence="4 5" key="1">
    <citation type="journal article" date="2019" name="Int. J. Syst. Evol. Microbiol.">
        <title>The Global Catalogue of Microorganisms (GCM) 10K type strain sequencing project: providing services to taxonomists for standard genome sequencing and annotation.</title>
        <authorList>
            <consortium name="The Broad Institute Genomics Platform"/>
            <consortium name="The Broad Institute Genome Sequencing Center for Infectious Disease"/>
            <person name="Wu L."/>
            <person name="Ma J."/>
        </authorList>
    </citation>
    <scope>NUCLEOTIDE SEQUENCE [LARGE SCALE GENOMIC DNA]</scope>
    <source>
        <strain evidence="4 5">JCM 10649</strain>
    </source>
</reference>
<dbReference type="Pfam" id="PF13560">
    <property type="entry name" value="HTH_31"/>
    <property type="match status" value="1"/>
</dbReference>
<evidence type="ECO:0000313" key="4">
    <source>
        <dbReference type="EMBL" id="GAA0465894.1"/>
    </source>
</evidence>
<dbReference type="SMART" id="SM00530">
    <property type="entry name" value="HTH_XRE"/>
    <property type="match status" value="1"/>
</dbReference>
<dbReference type="Pfam" id="PF10901">
    <property type="entry name" value="DUF2690"/>
    <property type="match status" value="1"/>
</dbReference>
<evidence type="ECO:0000256" key="2">
    <source>
        <dbReference type="SAM" id="Phobius"/>
    </source>
</evidence>
<dbReference type="Proteomes" id="UP001499895">
    <property type="component" value="Unassembled WGS sequence"/>
</dbReference>
<evidence type="ECO:0000313" key="5">
    <source>
        <dbReference type="Proteomes" id="UP001499895"/>
    </source>
</evidence>
<accession>A0ABN1A2D4</accession>
<keyword evidence="2" id="KW-0812">Transmembrane</keyword>
<evidence type="ECO:0000259" key="3">
    <source>
        <dbReference type="PROSITE" id="PS50943"/>
    </source>
</evidence>
<sequence length="357" mass="36352">MPRWKALPDELDPPVREFTEQLRRLVERSGLSISAVADRTGYSKTSWERYLNGRLLPPRGAAEALAEATRTDVGHLCTMWELAERSWSRSELRHDVTVEAMRVARARAALGEFGPPPADRPAPAREAGALRSEPLCREAAGLPVDAGAAVPGGGRAPEPPPAPRSPEPPDYRATAIPAGPVPHRRVALFVTGAVGALLLVVAAVLLLGVRGGGPAEEAVTSPVTTAPVMPAGVKCTGEGCAGKDPEAMGCGGARATTAGSATVGTSYVEVRYSEVCGAAWGRITRAAPGDAVRISAGATGGTGTGARTESGRVGAKADGYTPMIAVAAPGSATACATLTTGTKGCTVPRPASTQAAG</sequence>
<dbReference type="PROSITE" id="PS50943">
    <property type="entry name" value="HTH_CROC1"/>
    <property type="match status" value="1"/>
</dbReference>
<keyword evidence="5" id="KW-1185">Reference proteome</keyword>
<proteinExistence type="predicted"/>
<dbReference type="Gene3D" id="1.10.260.40">
    <property type="entry name" value="lambda repressor-like DNA-binding domains"/>
    <property type="match status" value="1"/>
</dbReference>
<feature type="domain" description="HTH cro/C1-type" evidence="3">
    <location>
        <begin position="22"/>
        <end position="76"/>
    </location>
</feature>
<dbReference type="CDD" id="cd00093">
    <property type="entry name" value="HTH_XRE"/>
    <property type="match status" value="1"/>
</dbReference>
<comment type="caution">
    <text evidence="4">The sequence shown here is derived from an EMBL/GenBank/DDBJ whole genome shotgun (WGS) entry which is preliminary data.</text>
</comment>
<dbReference type="InterPro" id="IPR001387">
    <property type="entry name" value="Cro/C1-type_HTH"/>
</dbReference>
<keyword evidence="2" id="KW-1133">Transmembrane helix</keyword>
<gene>
    <name evidence="4" type="ORF">GCM10009544_30210</name>
</gene>
<dbReference type="EMBL" id="BAAAHB010000029">
    <property type="protein sequence ID" value="GAA0465894.1"/>
    <property type="molecule type" value="Genomic_DNA"/>
</dbReference>
<keyword evidence="2" id="KW-0472">Membrane</keyword>
<protein>
    <recommendedName>
        <fullName evidence="3">HTH cro/C1-type domain-containing protein</fullName>
    </recommendedName>
</protein>
<dbReference type="InterPro" id="IPR010982">
    <property type="entry name" value="Lambda_DNA-bd_dom_sf"/>
</dbReference>
<organism evidence="4 5">
    <name type="scientific">Streptomyces stramineus</name>
    <dbReference type="NCBI Taxonomy" id="173861"/>
    <lineage>
        <taxon>Bacteria</taxon>
        <taxon>Bacillati</taxon>
        <taxon>Actinomycetota</taxon>
        <taxon>Actinomycetes</taxon>
        <taxon>Kitasatosporales</taxon>
        <taxon>Streptomycetaceae</taxon>
        <taxon>Streptomyces</taxon>
    </lineage>
</organism>
<evidence type="ECO:0000256" key="1">
    <source>
        <dbReference type="SAM" id="MobiDB-lite"/>
    </source>
</evidence>
<name>A0ABN1A2D4_9ACTN</name>
<feature type="transmembrane region" description="Helical" evidence="2">
    <location>
        <begin position="186"/>
        <end position="209"/>
    </location>
</feature>
<dbReference type="InterPro" id="IPR021224">
    <property type="entry name" value="DUF2690"/>
</dbReference>